<organism evidence="2 3">
    <name type="scientific">Zasmidium cellare</name>
    <name type="common">Wine cellar mold</name>
    <name type="synonym">Racodium cellare</name>
    <dbReference type="NCBI Taxonomy" id="395010"/>
    <lineage>
        <taxon>Eukaryota</taxon>
        <taxon>Fungi</taxon>
        <taxon>Dikarya</taxon>
        <taxon>Ascomycota</taxon>
        <taxon>Pezizomycotina</taxon>
        <taxon>Dothideomycetes</taxon>
        <taxon>Dothideomycetidae</taxon>
        <taxon>Mycosphaerellales</taxon>
        <taxon>Mycosphaerellaceae</taxon>
        <taxon>Zasmidium</taxon>
    </lineage>
</organism>
<sequence length="221" mass="24658">MRSIATFLFGLAIATPALANVPYLEVPACPDKGTITYNQSVPDKTDFPKTQVDLCYGDKSISITFTAYEETNFYYNSSYTTNDPIYEYEVMETFIARGTNDPQTYLEFEVAPNNVTFQAFIFNPSKSSPLDTAYLTTPLDDGLSATTTLDKPGQTWTSKVEVPLGLFNVDEGQAKGTEWRMNFFRTVVSPSTFPEQELGAWSPPDGDSFHVTPFFGDVRFV</sequence>
<dbReference type="CDD" id="cd09620">
    <property type="entry name" value="CBM9_like_3"/>
    <property type="match status" value="1"/>
</dbReference>
<dbReference type="Proteomes" id="UP001305779">
    <property type="component" value="Unassembled WGS sequence"/>
</dbReference>
<dbReference type="SUPFAM" id="SSF49344">
    <property type="entry name" value="CBD9-like"/>
    <property type="match status" value="1"/>
</dbReference>
<reference evidence="2 3" key="1">
    <citation type="journal article" date="2023" name="G3 (Bethesda)">
        <title>A chromosome-level genome assembly of Zasmidium syzygii isolated from banana leaves.</title>
        <authorList>
            <person name="van Westerhoven A.C."/>
            <person name="Mehrabi R."/>
            <person name="Talebi R."/>
            <person name="Steentjes M.B.F."/>
            <person name="Corcolon B."/>
            <person name="Chong P.A."/>
            <person name="Kema G.H.J."/>
            <person name="Seidl M.F."/>
        </authorList>
    </citation>
    <scope>NUCLEOTIDE SEQUENCE [LARGE SCALE GENOMIC DNA]</scope>
    <source>
        <strain evidence="2 3">P124</strain>
    </source>
</reference>
<evidence type="ECO:0000313" key="3">
    <source>
        <dbReference type="Proteomes" id="UP001305779"/>
    </source>
</evidence>
<dbReference type="Gene3D" id="2.60.40.1190">
    <property type="match status" value="1"/>
</dbReference>
<proteinExistence type="predicted"/>
<comment type="caution">
    <text evidence="2">The sequence shown here is derived from an EMBL/GenBank/DDBJ whole genome shotgun (WGS) entry which is preliminary data.</text>
</comment>
<protein>
    <recommendedName>
        <fullName evidence="4">Carbohydrate-binding domain-containing protein</fullName>
    </recommendedName>
</protein>
<feature type="signal peptide" evidence="1">
    <location>
        <begin position="1"/>
        <end position="19"/>
    </location>
</feature>
<gene>
    <name evidence="2" type="ORF">PRZ48_013365</name>
</gene>
<name>A0ABR0E1D4_ZASCE</name>
<keyword evidence="3" id="KW-1185">Reference proteome</keyword>
<accession>A0ABR0E1D4</accession>
<feature type="chain" id="PRO_5046577704" description="Carbohydrate-binding domain-containing protein" evidence="1">
    <location>
        <begin position="20"/>
        <end position="221"/>
    </location>
</feature>
<evidence type="ECO:0000313" key="2">
    <source>
        <dbReference type="EMBL" id="KAK4495038.1"/>
    </source>
</evidence>
<evidence type="ECO:0000256" key="1">
    <source>
        <dbReference type="SAM" id="SignalP"/>
    </source>
</evidence>
<dbReference type="EMBL" id="JAXOVC010000012">
    <property type="protein sequence ID" value="KAK4495038.1"/>
    <property type="molecule type" value="Genomic_DNA"/>
</dbReference>
<keyword evidence="1" id="KW-0732">Signal</keyword>
<evidence type="ECO:0008006" key="4">
    <source>
        <dbReference type="Google" id="ProtNLM"/>
    </source>
</evidence>